<dbReference type="InterPro" id="IPR005101">
    <property type="entry name" value="Cryptochr/Photolyase_FAD-bd"/>
</dbReference>
<dbReference type="InterPro" id="IPR002081">
    <property type="entry name" value="Cryptochrome/DNA_photolyase_1"/>
</dbReference>
<gene>
    <name evidence="8" type="ORF">MQE36_11905</name>
</gene>
<dbReference type="Pfam" id="PF03441">
    <property type="entry name" value="FAD_binding_7"/>
    <property type="match status" value="1"/>
</dbReference>
<evidence type="ECO:0000313" key="8">
    <source>
        <dbReference type="EMBL" id="UNY97788.1"/>
    </source>
</evidence>
<comment type="similarity">
    <text evidence="6">Belongs to the DNA photolyase family.</text>
</comment>
<dbReference type="InterPro" id="IPR014729">
    <property type="entry name" value="Rossmann-like_a/b/a_fold"/>
</dbReference>
<name>A0ABY3YKU8_9FLAO</name>
<dbReference type="EMBL" id="CP094326">
    <property type="protein sequence ID" value="UNY97788.1"/>
    <property type="molecule type" value="Genomic_DNA"/>
</dbReference>
<evidence type="ECO:0000256" key="3">
    <source>
        <dbReference type="ARBA" id="ARBA00022630"/>
    </source>
</evidence>
<dbReference type="RefSeq" id="WP_242936199.1">
    <property type="nucleotide sequence ID" value="NZ_CP094326.1"/>
</dbReference>
<organism evidence="8 9">
    <name type="scientific">Zhouia spongiae</name>
    <dbReference type="NCBI Taxonomy" id="2202721"/>
    <lineage>
        <taxon>Bacteria</taxon>
        <taxon>Pseudomonadati</taxon>
        <taxon>Bacteroidota</taxon>
        <taxon>Flavobacteriia</taxon>
        <taxon>Flavobacteriales</taxon>
        <taxon>Flavobacteriaceae</taxon>
        <taxon>Zhouia</taxon>
    </lineage>
</organism>
<dbReference type="PROSITE" id="PS51645">
    <property type="entry name" value="PHR_CRY_ALPHA_BETA"/>
    <property type="match status" value="1"/>
</dbReference>
<dbReference type="InterPro" id="IPR036134">
    <property type="entry name" value="Crypto/Photolyase_FAD-like_sf"/>
</dbReference>
<evidence type="ECO:0000256" key="4">
    <source>
        <dbReference type="ARBA" id="ARBA00022827"/>
    </source>
</evidence>
<dbReference type="PANTHER" id="PTHR11455:SF9">
    <property type="entry name" value="CRYPTOCHROME CIRCADIAN CLOCK 5 ISOFORM X1"/>
    <property type="match status" value="1"/>
</dbReference>
<dbReference type="Gene3D" id="1.25.40.80">
    <property type="match status" value="2"/>
</dbReference>
<keyword evidence="3 6" id="KW-0285">Flavoprotein</keyword>
<keyword evidence="9" id="KW-1185">Reference proteome</keyword>
<proteinExistence type="inferred from homology"/>
<dbReference type="Pfam" id="PF00875">
    <property type="entry name" value="DNA_photolyase"/>
    <property type="match status" value="1"/>
</dbReference>
<dbReference type="PROSITE" id="PS00691">
    <property type="entry name" value="DNA_PHOTOLYASES_1_2"/>
    <property type="match status" value="1"/>
</dbReference>
<dbReference type="InterPro" id="IPR018394">
    <property type="entry name" value="DNA_photolyase_1_CS_C"/>
</dbReference>
<dbReference type="Gene3D" id="1.10.579.10">
    <property type="entry name" value="DNA Cyclobutane Dipyrimidine Photolyase, subunit A, domain 3"/>
    <property type="match status" value="1"/>
</dbReference>
<keyword evidence="5 6" id="KW-0157">Chromophore</keyword>
<dbReference type="InterPro" id="IPR006050">
    <property type="entry name" value="DNA_photolyase_N"/>
</dbReference>
<evidence type="ECO:0000256" key="1">
    <source>
        <dbReference type="ARBA" id="ARBA00001932"/>
    </source>
</evidence>
<evidence type="ECO:0000259" key="7">
    <source>
        <dbReference type="PROSITE" id="PS51645"/>
    </source>
</evidence>
<evidence type="ECO:0000256" key="6">
    <source>
        <dbReference type="RuleBase" id="RU004182"/>
    </source>
</evidence>
<accession>A0ABY3YKU8</accession>
<evidence type="ECO:0000256" key="5">
    <source>
        <dbReference type="ARBA" id="ARBA00022991"/>
    </source>
</evidence>
<comment type="cofactor">
    <cofactor evidence="1">
        <name>(6R)-5,10-methylene-5,6,7,8-tetrahydrofolate</name>
        <dbReference type="ChEBI" id="CHEBI:15636"/>
    </cofactor>
</comment>
<dbReference type="PANTHER" id="PTHR11455">
    <property type="entry name" value="CRYPTOCHROME"/>
    <property type="match status" value="1"/>
</dbReference>
<dbReference type="PROSITE" id="PS00394">
    <property type="entry name" value="DNA_PHOTOLYASES_1_1"/>
    <property type="match status" value="1"/>
</dbReference>
<keyword evidence="4 6" id="KW-0274">FAD</keyword>
<reference evidence="8 9" key="1">
    <citation type="journal article" date="2018" name="Int. J. Syst. Evol. Microbiol.">
        <title>Zhouia spongiae sp. nov., isolated from a marine sponge.</title>
        <authorList>
            <person name="Zhuang L."/>
            <person name="Lin B."/>
            <person name="Qin F."/>
            <person name="Luo L."/>
        </authorList>
    </citation>
    <scope>NUCLEOTIDE SEQUENCE [LARGE SCALE GENOMIC DNA]</scope>
    <source>
        <strain evidence="8 9">HN-Y44</strain>
    </source>
</reference>
<evidence type="ECO:0000256" key="2">
    <source>
        <dbReference type="ARBA" id="ARBA00001974"/>
    </source>
</evidence>
<dbReference type="InterPro" id="IPR036155">
    <property type="entry name" value="Crypto/Photolyase_N_sf"/>
</dbReference>
<evidence type="ECO:0000313" key="9">
    <source>
        <dbReference type="Proteomes" id="UP000829476"/>
    </source>
</evidence>
<dbReference type="Proteomes" id="UP000829476">
    <property type="component" value="Chromosome"/>
</dbReference>
<sequence>MNQNGIAVFWFRRDLRIEDNRGLYEALSRHTSVLPVFIFDTTILDQSEKNDPRVSFIYETLGAMNELLLKKYKSGISLHYGKPVDVFKKISNELDIKHVYANHDYEPGAIQRDLEIKNYLSEKGIDFRTYKDQVIFEKNQILKNDGSPYVVYTPYMKKWKEVFNEKTDIPGHIIEPLGKHFYHGPFQHYTLEKMGFIKSRIKVLPYNTSSVLISDYHKTRDFPSEKGTSLLGPHLRFGTISIRRIIGKALTANDKTFLNELIWREFFMQILWHFPHIVHKSFKPKYDRIAWRNNKDEFRAWCAGKTGYPIIDAGMRQLNKTGYMHNRVRMITASFLCKHLLIDWRWGEAYFAQKLLDYEMASNIGNWQWVAGCGVDAAPYFRIFNPASQTKKFDKDLTYVNTWVKDLNELNYPQPIIDHKEARDRCLNTYRKVLN</sequence>
<dbReference type="PRINTS" id="PR00147">
    <property type="entry name" value="DNAPHOTLYASE"/>
</dbReference>
<dbReference type="SUPFAM" id="SSF52425">
    <property type="entry name" value="Cryptochrome/photolyase, N-terminal domain"/>
    <property type="match status" value="1"/>
</dbReference>
<dbReference type="SUPFAM" id="SSF48173">
    <property type="entry name" value="Cryptochrome/photolyase FAD-binding domain"/>
    <property type="match status" value="1"/>
</dbReference>
<comment type="cofactor">
    <cofactor evidence="2">
        <name>FAD</name>
        <dbReference type="ChEBI" id="CHEBI:57692"/>
    </cofactor>
</comment>
<feature type="domain" description="Photolyase/cryptochrome alpha/beta" evidence="7">
    <location>
        <begin position="5"/>
        <end position="135"/>
    </location>
</feature>
<dbReference type="Gene3D" id="3.40.50.620">
    <property type="entry name" value="HUPs"/>
    <property type="match status" value="1"/>
</dbReference>
<protein>
    <submittedName>
        <fullName evidence="8">DNA photolyase family protein</fullName>
    </submittedName>
</protein>